<dbReference type="FunFam" id="3.40.30.10:FF:000001">
    <property type="entry name" value="Thioredoxin"/>
    <property type="match status" value="1"/>
</dbReference>
<keyword evidence="4" id="KW-1015">Disulfide bond</keyword>
<comment type="similarity">
    <text evidence="1">Belongs to the thioredoxin family.</text>
</comment>
<dbReference type="PROSITE" id="PS00194">
    <property type="entry name" value="THIOREDOXIN_1"/>
    <property type="match status" value="1"/>
</dbReference>
<sequence>MLFGSGKDAAGDPTNAADVVMDTTTAQFGKDVIEASQHVPVIVDFWAPWCGPCKQLAPVLEKVVRSYGGKVRLVKVNTDENAALAGQLRIQSLPTVYAFRDGRPLDGFMGVQPESTVRAFVDRLLTDEAEDDVAAVLEAAQQAFDAGDLQGAAGIYAEILRADQHNAPALAGLSQCYLKSGDSTRAEQTIELVPPDQREDPAVQSVLAALALVKKAGSSGPPAELEARVASDPTDHEARFDLAVALAASGDKTAAVDHLLEIIARNRGWNEDAARKQLVEFFEAWGPKDPATMAGRRRLSSLLFS</sequence>
<dbReference type="InterPro" id="IPR011990">
    <property type="entry name" value="TPR-like_helical_dom_sf"/>
</dbReference>
<evidence type="ECO:0000313" key="8">
    <source>
        <dbReference type="EMBL" id="CPR17312.1"/>
    </source>
</evidence>
<dbReference type="Gene3D" id="1.25.40.10">
    <property type="entry name" value="Tetratricopeptide repeat domain"/>
    <property type="match status" value="2"/>
</dbReference>
<evidence type="ECO:0000313" key="9">
    <source>
        <dbReference type="Proteomes" id="UP000033187"/>
    </source>
</evidence>
<dbReference type="InterPro" id="IPR036249">
    <property type="entry name" value="Thioredoxin-like_sf"/>
</dbReference>
<dbReference type="EMBL" id="LN829119">
    <property type="protein sequence ID" value="CPR17312.1"/>
    <property type="molecule type" value="Genomic_DNA"/>
</dbReference>
<keyword evidence="9" id="KW-1185">Reference proteome</keyword>
<evidence type="ECO:0000256" key="4">
    <source>
        <dbReference type="ARBA" id="ARBA00023157"/>
    </source>
</evidence>
<dbReference type="Gene3D" id="3.40.30.10">
    <property type="entry name" value="Glutaredoxin"/>
    <property type="match status" value="1"/>
</dbReference>
<evidence type="ECO:0000256" key="3">
    <source>
        <dbReference type="ARBA" id="ARBA00022982"/>
    </source>
</evidence>
<dbReference type="GO" id="GO:0005829">
    <property type="term" value="C:cytosol"/>
    <property type="evidence" value="ECO:0007669"/>
    <property type="project" value="TreeGrafter"/>
</dbReference>
<dbReference type="InterPro" id="IPR005746">
    <property type="entry name" value="Thioredoxin"/>
</dbReference>
<dbReference type="Pfam" id="PF14561">
    <property type="entry name" value="TPR_20"/>
    <property type="match status" value="1"/>
</dbReference>
<dbReference type="InterPro" id="IPR013766">
    <property type="entry name" value="Thioredoxin_domain"/>
</dbReference>
<dbReference type="KEGG" id="fil:BN1229_v1_1197"/>
<protein>
    <recommendedName>
        <fullName evidence="6">Thioredoxin</fullName>
    </recommendedName>
</protein>
<accession>A0A0D6JCZ5</accession>
<evidence type="ECO:0000259" key="7">
    <source>
        <dbReference type="PROSITE" id="PS51352"/>
    </source>
</evidence>
<dbReference type="InterPro" id="IPR017937">
    <property type="entry name" value="Thioredoxin_CS"/>
</dbReference>
<dbReference type="NCBIfam" id="TIGR01068">
    <property type="entry name" value="thioredoxin"/>
    <property type="match status" value="1"/>
</dbReference>
<name>A0A0D6JCZ5_9HYPH</name>
<dbReference type="PANTHER" id="PTHR45663">
    <property type="entry name" value="GEO12009P1"/>
    <property type="match status" value="1"/>
</dbReference>
<dbReference type="AlphaFoldDB" id="A0A0D6JCZ5"/>
<dbReference type="GO" id="GO:0045454">
    <property type="term" value="P:cell redox homeostasis"/>
    <property type="evidence" value="ECO:0007669"/>
    <property type="project" value="TreeGrafter"/>
</dbReference>
<dbReference type="Proteomes" id="UP000033187">
    <property type="component" value="Chromosome 1"/>
</dbReference>
<evidence type="ECO:0000256" key="1">
    <source>
        <dbReference type="ARBA" id="ARBA00008987"/>
    </source>
</evidence>
<dbReference type="KEGG" id="fiy:BN1229_v1_1195"/>
<evidence type="ECO:0000256" key="5">
    <source>
        <dbReference type="ARBA" id="ARBA00023284"/>
    </source>
</evidence>
<keyword evidence="2" id="KW-0813">Transport</keyword>
<feature type="domain" description="Thioredoxin" evidence="7">
    <location>
        <begin position="8"/>
        <end position="126"/>
    </location>
</feature>
<dbReference type="PANTHER" id="PTHR45663:SF11">
    <property type="entry name" value="GEO12009P1"/>
    <property type="match status" value="1"/>
</dbReference>
<dbReference type="GO" id="GO:0015035">
    <property type="term" value="F:protein-disulfide reductase activity"/>
    <property type="evidence" value="ECO:0007669"/>
    <property type="project" value="UniProtKB-UniRule"/>
</dbReference>
<dbReference type="RefSeq" id="WP_046480015.1">
    <property type="nucleotide sequence ID" value="NZ_LN829118.1"/>
</dbReference>
<evidence type="ECO:0000256" key="2">
    <source>
        <dbReference type="ARBA" id="ARBA00022448"/>
    </source>
</evidence>
<organism evidence="8 9">
    <name type="scientific">Candidatus Filomicrobium marinum</name>
    <dbReference type="NCBI Taxonomy" id="1608628"/>
    <lineage>
        <taxon>Bacteria</taxon>
        <taxon>Pseudomonadati</taxon>
        <taxon>Pseudomonadota</taxon>
        <taxon>Alphaproteobacteria</taxon>
        <taxon>Hyphomicrobiales</taxon>
        <taxon>Hyphomicrobiaceae</taxon>
        <taxon>Filomicrobium</taxon>
    </lineage>
</organism>
<reference evidence="9" key="1">
    <citation type="submission" date="2015-02" db="EMBL/GenBank/DDBJ databases">
        <authorList>
            <person name="Chooi Y.-H."/>
        </authorList>
    </citation>
    <scope>NUCLEOTIDE SEQUENCE [LARGE SCALE GENOMIC DNA]</scope>
    <source>
        <strain evidence="9">strain Y</strain>
    </source>
</reference>
<dbReference type="OrthoDB" id="9790390at2"/>
<dbReference type="SUPFAM" id="SSF52833">
    <property type="entry name" value="Thioredoxin-like"/>
    <property type="match status" value="1"/>
</dbReference>
<keyword evidence="3" id="KW-0249">Electron transport</keyword>
<dbReference type="SUPFAM" id="SSF48452">
    <property type="entry name" value="TPR-like"/>
    <property type="match status" value="1"/>
</dbReference>
<dbReference type="GO" id="GO:0006950">
    <property type="term" value="P:response to stress"/>
    <property type="evidence" value="ECO:0007669"/>
    <property type="project" value="UniProtKB-ARBA"/>
</dbReference>
<proteinExistence type="inferred from homology"/>
<dbReference type="PRINTS" id="PR00421">
    <property type="entry name" value="THIOREDOXIN"/>
</dbReference>
<dbReference type="PROSITE" id="PS51352">
    <property type="entry name" value="THIOREDOXIN_2"/>
    <property type="match status" value="1"/>
</dbReference>
<gene>
    <name evidence="8" type="ORF">YBN1229_v1_1195</name>
</gene>
<keyword evidence="5" id="KW-0676">Redox-active center</keyword>
<dbReference type="Pfam" id="PF00085">
    <property type="entry name" value="Thioredoxin"/>
    <property type="match status" value="1"/>
</dbReference>
<evidence type="ECO:0000256" key="6">
    <source>
        <dbReference type="NCBIfam" id="TIGR01068"/>
    </source>
</evidence>
<dbReference type="CDD" id="cd02956">
    <property type="entry name" value="ybbN"/>
    <property type="match status" value="1"/>
</dbReference>
<dbReference type="Pfam" id="PF14559">
    <property type="entry name" value="TPR_19"/>
    <property type="match status" value="1"/>
</dbReference>